<dbReference type="EMBL" id="LCIT01000015">
    <property type="protein sequence ID" value="KKT62218.1"/>
    <property type="molecule type" value="Genomic_DNA"/>
</dbReference>
<evidence type="ECO:0000256" key="1">
    <source>
        <dbReference type="SAM" id="Phobius"/>
    </source>
</evidence>
<evidence type="ECO:0000313" key="2">
    <source>
        <dbReference type="EMBL" id="KKT62218.1"/>
    </source>
</evidence>
<keyword evidence="1" id="KW-0472">Membrane</keyword>
<evidence type="ECO:0000313" key="3">
    <source>
        <dbReference type="Proteomes" id="UP000033945"/>
    </source>
</evidence>
<comment type="caution">
    <text evidence="2">The sequence shown here is derived from an EMBL/GenBank/DDBJ whole genome shotgun (WGS) entry which is preliminary data.</text>
</comment>
<sequence length="91" mass="9930">MKKNITTIIIVSVLVVAGIWWWVSSGGTGGVPINIPGTSGPTLQLVDRLKNIKIDTSFFNDQEFLNLEAAPKTDISSLSRGRSNPFTSRKK</sequence>
<accession>A0A0G1ITC3</accession>
<keyword evidence="1" id="KW-0812">Transmembrane</keyword>
<keyword evidence="1" id="KW-1133">Transmembrane helix</keyword>
<organism evidence="2 3">
    <name type="scientific">Candidatus Giovannonibacteria bacterium GW2011_GWA2_44_26</name>
    <dbReference type="NCBI Taxonomy" id="1618648"/>
    <lineage>
        <taxon>Bacteria</taxon>
        <taxon>Candidatus Giovannoniibacteriota</taxon>
    </lineage>
</organism>
<feature type="transmembrane region" description="Helical" evidence="1">
    <location>
        <begin position="5"/>
        <end position="23"/>
    </location>
</feature>
<gene>
    <name evidence="2" type="ORF">UW55_C0015G0006</name>
</gene>
<reference evidence="2 3" key="1">
    <citation type="journal article" date="2015" name="Nature">
        <title>rRNA introns, odd ribosomes, and small enigmatic genomes across a large radiation of phyla.</title>
        <authorList>
            <person name="Brown C.T."/>
            <person name="Hug L.A."/>
            <person name="Thomas B.C."/>
            <person name="Sharon I."/>
            <person name="Castelle C.J."/>
            <person name="Singh A."/>
            <person name="Wilkins M.J."/>
            <person name="Williams K.H."/>
            <person name="Banfield J.F."/>
        </authorList>
    </citation>
    <scope>NUCLEOTIDE SEQUENCE [LARGE SCALE GENOMIC DNA]</scope>
</reference>
<proteinExistence type="predicted"/>
<protein>
    <submittedName>
        <fullName evidence="2">Uncharacterized protein</fullName>
    </submittedName>
</protein>
<name>A0A0G1ITC3_9BACT</name>
<dbReference type="Proteomes" id="UP000033945">
    <property type="component" value="Unassembled WGS sequence"/>
</dbReference>
<dbReference type="AlphaFoldDB" id="A0A0G1ITC3"/>